<dbReference type="RefSeq" id="WP_050003299.1">
    <property type="nucleotide sequence ID" value="NZ_CP008887.1"/>
</dbReference>
<dbReference type="Proteomes" id="UP000029980">
    <property type="component" value="Chromosome"/>
</dbReference>
<protein>
    <recommendedName>
        <fullName evidence="3">CRISPR-associated protein</fullName>
    </recommendedName>
</protein>
<evidence type="ECO:0008006" key="3">
    <source>
        <dbReference type="Google" id="ProtNLM"/>
    </source>
</evidence>
<dbReference type="KEGG" id="teu:TEU_08290"/>
<proteinExistence type="predicted"/>
<evidence type="ECO:0000313" key="2">
    <source>
        <dbReference type="Proteomes" id="UP000029980"/>
    </source>
</evidence>
<gene>
    <name evidence="1" type="ORF">TEU_08290</name>
</gene>
<keyword evidence="2" id="KW-1185">Reference proteome</keyword>
<accession>A0A097QV25</accession>
<dbReference type="GeneID" id="25153432"/>
<dbReference type="AlphaFoldDB" id="A0A097QV25"/>
<dbReference type="EMBL" id="CP008887">
    <property type="protein sequence ID" value="AIU70329.1"/>
    <property type="molecule type" value="Genomic_DNA"/>
</dbReference>
<reference evidence="1 2" key="1">
    <citation type="journal article" date="2015" name="Int. J. Syst. Evol. Microbiol.">
        <title>Thermococcus eurythermalis sp. nov., a conditional piezophilic hyperthermophilic archaeon with a wide temperature range isolated from an oil-immersed chimney in the Guaymas Basin.</title>
        <authorList>
            <person name="Zhao W."/>
            <person name="Zeng X."/>
            <person name="Xiao X."/>
        </authorList>
    </citation>
    <scope>NUCLEOTIDE SEQUENCE [LARGE SCALE GENOMIC DNA]</scope>
    <source>
        <strain evidence="1 2">A501</strain>
    </source>
</reference>
<evidence type="ECO:0000313" key="1">
    <source>
        <dbReference type="EMBL" id="AIU70329.1"/>
    </source>
</evidence>
<dbReference type="HOGENOM" id="CLU_1656978_0_0_2"/>
<dbReference type="STRING" id="1505907.TEU_08290"/>
<name>A0A097QV25_9EURY</name>
<sequence>MVKIAYVTLLGRSPWAAVNTYYKILKEKRVSGGIERIYIFTEERYRAVLPKVKKALRAISKAYGLTPRIEAVVIPDDSFFEADRRFRELFSELRDGGYTIGLDITSGRKALVAAAIVQAREFPVSFIVYMALLDRDFPDRPHMMIPVHMQPLKNFLGDGDESR</sequence>
<organism evidence="1 2">
    <name type="scientific">Thermococcus eurythermalis</name>
    <dbReference type="NCBI Taxonomy" id="1505907"/>
    <lineage>
        <taxon>Archaea</taxon>
        <taxon>Methanobacteriati</taxon>
        <taxon>Methanobacteriota</taxon>
        <taxon>Thermococci</taxon>
        <taxon>Thermococcales</taxon>
        <taxon>Thermococcaceae</taxon>
        <taxon>Thermococcus</taxon>
    </lineage>
</organism>
<dbReference type="OrthoDB" id="105865at2157"/>